<name>A0A9D7SSP4_9BACT</name>
<dbReference type="GO" id="GO:0005829">
    <property type="term" value="C:cytosol"/>
    <property type="evidence" value="ECO:0007669"/>
    <property type="project" value="TreeGrafter"/>
</dbReference>
<keyword evidence="2" id="KW-0808">Transferase</keyword>
<dbReference type="GO" id="GO:0032259">
    <property type="term" value="P:methylation"/>
    <property type="evidence" value="ECO:0007669"/>
    <property type="project" value="UniProtKB-KW"/>
</dbReference>
<dbReference type="PANTHER" id="PTHR46429:SF1">
    <property type="entry name" value="23S RRNA (GUANOSINE-2'-O-)-METHYLTRANSFERASE RLMB"/>
    <property type="match status" value="1"/>
</dbReference>
<dbReference type="AlphaFoldDB" id="A0A9D7SSP4"/>
<dbReference type="EMBL" id="JADKGY010000001">
    <property type="protein sequence ID" value="MBK9981291.1"/>
    <property type="molecule type" value="Genomic_DNA"/>
</dbReference>
<dbReference type="SUPFAM" id="SSF75217">
    <property type="entry name" value="alpha/beta knot"/>
    <property type="match status" value="1"/>
</dbReference>
<dbReference type="CDD" id="cd18097">
    <property type="entry name" value="SpoU-like"/>
    <property type="match status" value="1"/>
</dbReference>
<evidence type="ECO:0000259" key="3">
    <source>
        <dbReference type="Pfam" id="PF00588"/>
    </source>
</evidence>
<keyword evidence="1 4" id="KW-0489">Methyltransferase</keyword>
<gene>
    <name evidence="4" type="ORF">IPP15_02505</name>
</gene>
<evidence type="ECO:0000256" key="2">
    <source>
        <dbReference type="ARBA" id="ARBA00022679"/>
    </source>
</evidence>
<dbReference type="Gene3D" id="3.40.1280.10">
    <property type="match status" value="1"/>
</dbReference>
<evidence type="ECO:0000256" key="1">
    <source>
        <dbReference type="ARBA" id="ARBA00022603"/>
    </source>
</evidence>
<reference evidence="4 5" key="1">
    <citation type="submission" date="2020-10" db="EMBL/GenBank/DDBJ databases">
        <title>Connecting structure to function with the recovery of over 1000 high-quality activated sludge metagenome-assembled genomes encoding full-length rRNA genes using long-read sequencing.</title>
        <authorList>
            <person name="Singleton C.M."/>
            <person name="Petriglieri F."/>
            <person name="Kristensen J.M."/>
            <person name="Kirkegaard R.H."/>
            <person name="Michaelsen T.Y."/>
            <person name="Andersen M.H."/>
            <person name="Karst S.M."/>
            <person name="Dueholm M.S."/>
            <person name="Nielsen P.H."/>
            <person name="Albertsen M."/>
        </authorList>
    </citation>
    <scope>NUCLEOTIDE SEQUENCE [LARGE SCALE GENOMIC DNA]</scope>
    <source>
        <strain evidence="4">Ribe_18-Q3-R11-54_MAXAC.273</strain>
    </source>
</reference>
<dbReference type="InterPro" id="IPR004441">
    <property type="entry name" value="rRNA_MeTrfase_TrmH"/>
</dbReference>
<dbReference type="InterPro" id="IPR029026">
    <property type="entry name" value="tRNA_m1G_MTases_N"/>
</dbReference>
<dbReference type="GO" id="GO:0008173">
    <property type="term" value="F:RNA methyltransferase activity"/>
    <property type="evidence" value="ECO:0007669"/>
    <property type="project" value="InterPro"/>
</dbReference>
<dbReference type="PANTHER" id="PTHR46429">
    <property type="entry name" value="23S RRNA (GUANOSINE-2'-O-)-METHYLTRANSFERASE RLMB"/>
    <property type="match status" value="1"/>
</dbReference>
<dbReference type="InterPro" id="IPR029028">
    <property type="entry name" value="Alpha/beta_knot_MTases"/>
</dbReference>
<organism evidence="4 5">
    <name type="scientific">Candidatus Opimibacter skivensis</name>
    <dbReference type="NCBI Taxonomy" id="2982028"/>
    <lineage>
        <taxon>Bacteria</taxon>
        <taxon>Pseudomonadati</taxon>
        <taxon>Bacteroidota</taxon>
        <taxon>Saprospiria</taxon>
        <taxon>Saprospirales</taxon>
        <taxon>Saprospiraceae</taxon>
        <taxon>Candidatus Opimibacter</taxon>
    </lineage>
</organism>
<protein>
    <submittedName>
        <fullName evidence="4">RNA methyltransferase</fullName>
    </submittedName>
</protein>
<feature type="domain" description="tRNA/rRNA methyltransferase SpoU type" evidence="3">
    <location>
        <begin position="25"/>
        <end position="168"/>
    </location>
</feature>
<evidence type="ECO:0000313" key="4">
    <source>
        <dbReference type="EMBL" id="MBK9981291.1"/>
    </source>
</evidence>
<dbReference type="Pfam" id="PF00588">
    <property type="entry name" value="SpoU_methylase"/>
    <property type="match status" value="1"/>
</dbReference>
<dbReference type="Proteomes" id="UP000808337">
    <property type="component" value="Unassembled WGS sequence"/>
</dbReference>
<proteinExistence type="predicted"/>
<dbReference type="GO" id="GO:0006396">
    <property type="term" value="P:RNA processing"/>
    <property type="evidence" value="ECO:0007669"/>
    <property type="project" value="InterPro"/>
</dbReference>
<evidence type="ECO:0000313" key="5">
    <source>
        <dbReference type="Proteomes" id="UP000808337"/>
    </source>
</evidence>
<accession>A0A9D7SSP4</accession>
<comment type="caution">
    <text evidence="4">The sequence shown here is derived from an EMBL/GenBank/DDBJ whole genome shotgun (WGS) entry which is preliminary data.</text>
</comment>
<dbReference type="GO" id="GO:0003723">
    <property type="term" value="F:RNA binding"/>
    <property type="evidence" value="ECO:0007669"/>
    <property type="project" value="InterPro"/>
</dbReference>
<dbReference type="InterPro" id="IPR001537">
    <property type="entry name" value="SpoU_MeTrfase"/>
</dbReference>
<sequence length="184" mass="20570">MKQLSMDELQRPALEEYKSSKKMPVVVVLDNIRSGLNVGAIFRTCDAFSVEAIYLCGITVKPPHTEILKTALGATSSVSWFYHETTKEALQTLASKGYNLMPVEQTDRSIHLEQMDMIAHFPLALIFGNEMRGVDAEVLSMCTTSLEIPQDGIKHSLNVATSAGIVLWECYRQCLLRKNFSLIE</sequence>